<protein>
    <recommendedName>
        <fullName evidence="10">LMBR1-like membrane protein</fullName>
    </recommendedName>
</protein>
<dbReference type="STRING" id="296587.C1E8L4"/>
<dbReference type="RefSeq" id="XP_002503274.1">
    <property type="nucleotide sequence ID" value="XM_002503228.1"/>
</dbReference>
<keyword evidence="4 7" id="KW-1133">Transmembrane helix</keyword>
<name>C1E8L4_MICCC</name>
<feature type="region of interest" description="Disordered" evidence="6">
    <location>
        <begin position="610"/>
        <end position="701"/>
    </location>
</feature>
<sequence>MGEASYGVPAILAVTLVTAYMLHYFAASECDLAVRFMVMVSWTLSLSIVALVPADVAATMYDEETSSLSTLWDLSYWITFTLTWFVLPFHQLYEDAGDFSALARASTSLRENGIFYGVIVFILLLGAILLTSYGAMTSESMATFALASSTMFGICAGIFALGFGLVDVPKIIWRRADVAKRQAEAHRRLGVASRALEDAFVGLRKVIKASETTREVIPRHHVYAWAVAVIARETPKSSAFEGAMDKVDDDVDGVLDYDYDELSDLVALRRELRRRTRVYRRTAAQYAVAVENAIEAEAVFNCGAGAGGLGDRGCLMTPDGGQRRFRSPLRAPRQGRYGEAVEAVEWWWKCRVEPVLLRVLAVALGAFSVLTVWAEGTMFSTQAMEGADVSPFSAMVRAAKDKGGLHMAVAIPLGYMCWCAYHSLFRLGMFSFYALVPGHTDSFSLLINAALTCRFAAPLSLNFLMMVPSLREGDANKETTFGRKFVDGVPDSARNFAAVFPAILVFYCGALAFGVFDKIFSACTSSFGGSLRDKYKFESDEKDLERNVHTTDGKRIAERERSAMQNQTKPKIGSGSPYYFELASGDMGRESEMADLGGRGGDVDVERAGLLSAGGRRSQPRSDERPESRWERNKERLASALERTGELRVAKPPGAKPPGSSSRASRFGLGRGLLGGSGGTDSSTGGGSRLDSMFASLGGDK</sequence>
<evidence type="ECO:0000256" key="5">
    <source>
        <dbReference type="ARBA" id="ARBA00023136"/>
    </source>
</evidence>
<evidence type="ECO:0000256" key="2">
    <source>
        <dbReference type="ARBA" id="ARBA00010487"/>
    </source>
</evidence>
<feature type="transmembrane region" description="Helical" evidence="7">
    <location>
        <begin position="496"/>
        <end position="516"/>
    </location>
</feature>
<dbReference type="GeneID" id="8244204"/>
<dbReference type="AlphaFoldDB" id="C1E8L4"/>
<feature type="compositionally biased region" description="Low complexity" evidence="6">
    <location>
        <begin position="651"/>
        <end position="668"/>
    </location>
</feature>
<evidence type="ECO:0000256" key="4">
    <source>
        <dbReference type="ARBA" id="ARBA00022989"/>
    </source>
</evidence>
<dbReference type="EMBL" id="CP001327">
    <property type="protein sequence ID" value="ACO64532.1"/>
    <property type="molecule type" value="Genomic_DNA"/>
</dbReference>
<gene>
    <name evidence="8" type="ORF">MICPUN_59416</name>
</gene>
<keyword evidence="3 7" id="KW-0812">Transmembrane</keyword>
<comment type="subcellular location">
    <subcellularLocation>
        <location evidence="1">Membrane</location>
        <topology evidence="1">Multi-pass membrane protein</topology>
    </subcellularLocation>
</comment>
<evidence type="ECO:0000256" key="1">
    <source>
        <dbReference type="ARBA" id="ARBA00004141"/>
    </source>
</evidence>
<dbReference type="InterPro" id="IPR051584">
    <property type="entry name" value="GPCR-associated_LMBR1"/>
</dbReference>
<feature type="compositionally biased region" description="Basic and acidic residues" evidence="6">
    <location>
        <begin position="620"/>
        <end position="649"/>
    </location>
</feature>
<feature type="transmembrane region" description="Helical" evidence="7">
    <location>
        <begin position="355"/>
        <end position="374"/>
    </location>
</feature>
<feature type="transmembrane region" description="Helical" evidence="7">
    <location>
        <begin position="142"/>
        <end position="166"/>
    </location>
</feature>
<feature type="transmembrane region" description="Helical" evidence="7">
    <location>
        <begin position="445"/>
        <end position="467"/>
    </location>
</feature>
<evidence type="ECO:0000256" key="3">
    <source>
        <dbReference type="ARBA" id="ARBA00022692"/>
    </source>
</evidence>
<keyword evidence="9" id="KW-1185">Reference proteome</keyword>
<organism evidence="8 9">
    <name type="scientific">Micromonas commoda (strain RCC299 / NOUM17 / CCMP2709)</name>
    <name type="common">Picoplanktonic green alga</name>
    <dbReference type="NCBI Taxonomy" id="296587"/>
    <lineage>
        <taxon>Eukaryota</taxon>
        <taxon>Viridiplantae</taxon>
        <taxon>Chlorophyta</taxon>
        <taxon>Mamiellophyceae</taxon>
        <taxon>Mamiellales</taxon>
        <taxon>Mamiellaceae</taxon>
        <taxon>Micromonas</taxon>
    </lineage>
</organism>
<dbReference type="OMA" id="KENCKSA"/>
<dbReference type="FunCoup" id="C1E8L4">
    <property type="interactions" value="1686"/>
</dbReference>
<evidence type="ECO:0000313" key="8">
    <source>
        <dbReference type="EMBL" id="ACO64532.1"/>
    </source>
</evidence>
<reference evidence="8 9" key="1">
    <citation type="journal article" date="2009" name="Science">
        <title>Green evolution and dynamic adaptations revealed by genomes of the marine picoeukaryotes Micromonas.</title>
        <authorList>
            <person name="Worden A.Z."/>
            <person name="Lee J.H."/>
            <person name="Mock T."/>
            <person name="Rouze P."/>
            <person name="Simmons M.P."/>
            <person name="Aerts A.L."/>
            <person name="Allen A.E."/>
            <person name="Cuvelier M.L."/>
            <person name="Derelle E."/>
            <person name="Everett M.V."/>
            <person name="Foulon E."/>
            <person name="Grimwood J."/>
            <person name="Gundlach H."/>
            <person name="Henrissat B."/>
            <person name="Napoli C."/>
            <person name="McDonald S.M."/>
            <person name="Parker M.S."/>
            <person name="Rombauts S."/>
            <person name="Salamov A."/>
            <person name="Von Dassow P."/>
            <person name="Badger J.H."/>
            <person name="Coutinho P.M."/>
            <person name="Demir E."/>
            <person name="Dubchak I."/>
            <person name="Gentemann C."/>
            <person name="Eikrem W."/>
            <person name="Gready J.E."/>
            <person name="John U."/>
            <person name="Lanier W."/>
            <person name="Lindquist E.A."/>
            <person name="Lucas S."/>
            <person name="Mayer K.F."/>
            <person name="Moreau H."/>
            <person name="Not F."/>
            <person name="Otillar R."/>
            <person name="Panaud O."/>
            <person name="Pangilinan J."/>
            <person name="Paulsen I."/>
            <person name="Piegu B."/>
            <person name="Poliakov A."/>
            <person name="Robbens S."/>
            <person name="Schmutz J."/>
            <person name="Toulza E."/>
            <person name="Wyss T."/>
            <person name="Zelensky A."/>
            <person name="Zhou K."/>
            <person name="Armbrust E.V."/>
            <person name="Bhattacharya D."/>
            <person name="Goodenough U.W."/>
            <person name="Van de Peer Y."/>
            <person name="Grigoriev I.V."/>
        </authorList>
    </citation>
    <scope>NUCLEOTIDE SEQUENCE [LARGE SCALE GENOMIC DNA]</scope>
    <source>
        <strain evidence="9">RCC299 / NOUM17</strain>
    </source>
</reference>
<evidence type="ECO:0000313" key="9">
    <source>
        <dbReference type="Proteomes" id="UP000002009"/>
    </source>
</evidence>
<dbReference type="InterPro" id="IPR006876">
    <property type="entry name" value="LMBR1-like_membr_prot"/>
</dbReference>
<proteinExistence type="inferred from homology"/>
<feature type="transmembrane region" description="Helical" evidence="7">
    <location>
        <begin position="405"/>
        <end position="424"/>
    </location>
</feature>
<evidence type="ECO:0000256" key="7">
    <source>
        <dbReference type="SAM" id="Phobius"/>
    </source>
</evidence>
<dbReference type="Proteomes" id="UP000002009">
    <property type="component" value="Chromosome 6"/>
</dbReference>
<feature type="compositionally biased region" description="Gly residues" evidence="6">
    <location>
        <begin position="669"/>
        <end position="688"/>
    </location>
</feature>
<dbReference type="GO" id="GO:0016020">
    <property type="term" value="C:membrane"/>
    <property type="evidence" value="ECO:0007669"/>
    <property type="project" value="UniProtKB-SubCell"/>
</dbReference>
<comment type="similarity">
    <text evidence="2">Belongs to the LIMR family.</text>
</comment>
<dbReference type="eggNOG" id="KOG2296">
    <property type="taxonomic scope" value="Eukaryota"/>
</dbReference>
<dbReference type="OrthoDB" id="203099at2759"/>
<evidence type="ECO:0000256" key="6">
    <source>
        <dbReference type="SAM" id="MobiDB-lite"/>
    </source>
</evidence>
<dbReference type="PANTHER" id="PTHR21355:SF0">
    <property type="entry name" value="G-PROTEIN COUPLED RECEPTOR-ASSOCIATED PROTEIN LMBRD2"/>
    <property type="match status" value="1"/>
</dbReference>
<dbReference type="Pfam" id="PF04791">
    <property type="entry name" value="LMBR1"/>
    <property type="match status" value="1"/>
</dbReference>
<feature type="transmembrane region" description="Helical" evidence="7">
    <location>
        <begin position="74"/>
        <end position="93"/>
    </location>
</feature>
<accession>C1E8L4</accession>
<evidence type="ECO:0008006" key="10">
    <source>
        <dbReference type="Google" id="ProtNLM"/>
    </source>
</evidence>
<feature type="transmembrane region" description="Helical" evidence="7">
    <location>
        <begin position="32"/>
        <end position="54"/>
    </location>
</feature>
<feature type="transmembrane region" description="Helical" evidence="7">
    <location>
        <begin position="114"/>
        <end position="136"/>
    </location>
</feature>
<keyword evidence="5 7" id="KW-0472">Membrane</keyword>
<feature type="transmembrane region" description="Helical" evidence="7">
    <location>
        <begin position="6"/>
        <end position="25"/>
    </location>
</feature>
<dbReference type="PANTHER" id="PTHR21355">
    <property type="entry name" value="G-PROTEIN COUPLED RECEPTOR-ASSOCIATED PROTEIN LMBRD2"/>
    <property type="match status" value="1"/>
</dbReference>
<dbReference type="KEGG" id="mis:MICPUN_59416"/>
<dbReference type="InParanoid" id="C1E8L4"/>